<evidence type="ECO:0000313" key="3">
    <source>
        <dbReference type="Proteomes" id="UP000603602"/>
    </source>
</evidence>
<evidence type="ECO:0000256" key="1">
    <source>
        <dbReference type="SAM" id="Phobius"/>
    </source>
</evidence>
<dbReference type="Pfam" id="PF07254">
    <property type="entry name" value="Cpta_toxin"/>
    <property type="match status" value="1"/>
</dbReference>
<dbReference type="EMBL" id="JACYTO010000001">
    <property type="protein sequence ID" value="MBD8502792.1"/>
    <property type="molecule type" value="Genomic_DNA"/>
</dbReference>
<protein>
    <recommendedName>
        <fullName evidence="4">Toxin CptA</fullName>
    </recommendedName>
</protein>
<evidence type="ECO:0008006" key="4">
    <source>
        <dbReference type="Google" id="ProtNLM"/>
    </source>
</evidence>
<keyword evidence="1" id="KW-0812">Transmembrane</keyword>
<comment type="caution">
    <text evidence="2">The sequence shown here is derived from an EMBL/GenBank/DDBJ whole genome shotgun (WGS) entry which is preliminary data.</text>
</comment>
<dbReference type="Proteomes" id="UP000603602">
    <property type="component" value="Unassembled WGS sequence"/>
</dbReference>
<reference evidence="3" key="1">
    <citation type="submission" date="2023-07" db="EMBL/GenBank/DDBJ databases">
        <title>Thauera sp. CAU 1555 isolated from sand of Yaerae Beach.</title>
        <authorList>
            <person name="Kim W."/>
        </authorList>
    </citation>
    <scope>NUCLEOTIDE SEQUENCE [LARGE SCALE GENOMIC DNA]</scope>
    <source>
        <strain evidence="3">CAU 1555</strain>
    </source>
</reference>
<keyword evidence="3" id="KW-1185">Reference proteome</keyword>
<keyword evidence="1" id="KW-1133">Transmembrane helix</keyword>
<dbReference type="InterPro" id="IPR009883">
    <property type="entry name" value="YgfX"/>
</dbReference>
<dbReference type="RefSeq" id="WP_187717549.1">
    <property type="nucleotide sequence ID" value="NZ_JACTAH010000001.1"/>
</dbReference>
<name>A0ABR9BBH6_9RHOO</name>
<proteinExistence type="predicted"/>
<organism evidence="2 3">
    <name type="scientific">Thauera sedimentorum</name>
    <dbReference type="NCBI Taxonomy" id="2767595"/>
    <lineage>
        <taxon>Bacteria</taxon>
        <taxon>Pseudomonadati</taxon>
        <taxon>Pseudomonadota</taxon>
        <taxon>Betaproteobacteria</taxon>
        <taxon>Rhodocyclales</taxon>
        <taxon>Zoogloeaceae</taxon>
        <taxon>Thauera</taxon>
    </lineage>
</organism>
<sequence>MRYPLRLTLRPSVRIQTLMFAMHGIAASALLFSALPLVLSAAMVAAVLVSLWLVLRRQAAGSLLLGDDGWFELGEDGRLRVLASTTDFGWAIWLHWVSDEGRRGALMLAPDSLPAGGWRRLRIWLRHKAGASSGHGM</sequence>
<gene>
    <name evidence="2" type="ORF">IFO67_07835</name>
</gene>
<keyword evidence="1" id="KW-0472">Membrane</keyword>
<feature type="transmembrane region" description="Helical" evidence="1">
    <location>
        <begin position="37"/>
        <end position="55"/>
    </location>
</feature>
<evidence type="ECO:0000313" key="2">
    <source>
        <dbReference type="EMBL" id="MBD8502792.1"/>
    </source>
</evidence>
<accession>A0ABR9BBH6</accession>